<dbReference type="PANTHER" id="PTHR43537:SF53">
    <property type="entry name" value="HTH-TYPE TRANSCRIPTIONAL REPRESSOR NANR"/>
    <property type="match status" value="1"/>
</dbReference>
<dbReference type="InterPro" id="IPR000524">
    <property type="entry name" value="Tscrpt_reg_HTH_GntR"/>
</dbReference>
<proteinExistence type="predicted"/>
<dbReference type="SUPFAM" id="SSF46785">
    <property type="entry name" value="Winged helix' DNA-binding domain"/>
    <property type="match status" value="1"/>
</dbReference>
<dbReference type="Gene3D" id="1.20.120.530">
    <property type="entry name" value="GntR ligand-binding domain-like"/>
    <property type="match status" value="1"/>
</dbReference>
<dbReference type="InterPro" id="IPR011711">
    <property type="entry name" value="GntR_C"/>
</dbReference>
<evidence type="ECO:0000256" key="3">
    <source>
        <dbReference type="ARBA" id="ARBA00023163"/>
    </source>
</evidence>
<gene>
    <name evidence="5" type="ORF">CWS72_11665</name>
</gene>
<dbReference type="Pfam" id="PF00392">
    <property type="entry name" value="GntR"/>
    <property type="match status" value="1"/>
</dbReference>
<evidence type="ECO:0000256" key="2">
    <source>
        <dbReference type="ARBA" id="ARBA00023125"/>
    </source>
</evidence>
<comment type="caution">
    <text evidence="5">The sequence shown here is derived from an EMBL/GenBank/DDBJ whole genome shotgun (WGS) entry which is preliminary data.</text>
</comment>
<dbReference type="GO" id="GO:0003677">
    <property type="term" value="F:DNA binding"/>
    <property type="evidence" value="ECO:0007669"/>
    <property type="project" value="UniProtKB-KW"/>
</dbReference>
<dbReference type="InterPro" id="IPR036388">
    <property type="entry name" value="WH-like_DNA-bd_sf"/>
</dbReference>
<dbReference type="Gene3D" id="1.10.10.10">
    <property type="entry name" value="Winged helix-like DNA-binding domain superfamily/Winged helix DNA-binding domain"/>
    <property type="match status" value="1"/>
</dbReference>
<dbReference type="InterPro" id="IPR036390">
    <property type="entry name" value="WH_DNA-bd_sf"/>
</dbReference>
<dbReference type="SMART" id="SM00345">
    <property type="entry name" value="HTH_GNTR"/>
    <property type="match status" value="1"/>
</dbReference>
<evidence type="ECO:0000313" key="5">
    <source>
        <dbReference type="EMBL" id="PKU24495.1"/>
    </source>
</evidence>
<evidence type="ECO:0000259" key="4">
    <source>
        <dbReference type="PROSITE" id="PS50949"/>
    </source>
</evidence>
<keyword evidence="3" id="KW-0804">Transcription</keyword>
<feature type="domain" description="HTH gntR-type" evidence="4">
    <location>
        <begin position="25"/>
        <end position="92"/>
    </location>
</feature>
<dbReference type="AlphaFoldDB" id="A0A2N3PVU6"/>
<name>A0A2N3PVU6_9PROT</name>
<dbReference type="PANTHER" id="PTHR43537">
    <property type="entry name" value="TRANSCRIPTIONAL REGULATOR, GNTR FAMILY"/>
    <property type="match status" value="1"/>
</dbReference>
<accession>A0A2N3PVU6</accession>
<dbReference type="PROSITE" id="PS50949">
    <property type="entry name" value="HTH_GNTR"/>
    <property type="match status" value="1"/>
</dbReference>
<reference evidence="6" key="1">
    <citation type="submission" date="2017-12" db="EMBL/GenBank/DDBJ databases">
        <title>Draft genome sequence of Telmatospirillum siberiense 26-4b1T, an acidotolerant peatland alphaproteobacterium potentially involved in sulfur cycling.</title>
        <authorList>
            <person name="Hausmann B."/>
            <person name="Pjevac P."/>
            <person name="Schreck K."/>
            <person name="Herbold C.W."/>
            <person name="Daims H."/>
            <person name="Wagner M."/>
            <person name="Pester M."/>
            <person name="Loy A."/>
        </authorList>
    </citation>
    <scope>NUCLEOTIDE SEQUENCE [LARGE SCALE GENOMIC DNA]</scope>
    <source>
        <strain evidence="6">26-4b1</strain>
    </source>
</reference>
<dbReference type="SMART" id="SM00895">
    <property type="entry name" value="FCD"/>
    <property type="match status" value="1"/>
</dbReference>
<dbReference type="EMBL" id="PIUM01000011">
    <property type="protein sequence ID" value="PKU24495.1"/>
    <property type="molecule type" value="Genomic_DNA"/>
</dbReference>
<dbReference type="GO" id="GO:0003700">
    <property type="term" value="F:DNA-binding transcription factor activity"/>
    <property type="evidence" value="ECO:0007669"/>
    <property type="project" value="InterPro"/>
</dbReference>
<evidence type="ECO:0000313" key="6">
    <source>
        <dbReference type="Proteomes" id="UP000233293"/>
    </source>
</evidence>
<keyword evidence="2" id="KW-0238">DNA-binding</keyword>
<sequence length="246" mass="27345">MIGTNEMISAEALIDSNRTGREMAPTSEEAIYQVMHAAIAERRLPAGMRLVEDQLARLFCVSRARIRAVLQSLARERMVTLQKNRGAFVSYPSVAEAREVFQARRLLESALVREAARMAKLHGVERLREHLDRERAAVESNDRRVEIKLSGEFHLLIAELVGNATLSGYLAELIARSSLVIAIYEGAGAHDCWQMEHRRIVDALAEGDGEAAARLMEGHLAEAESRLSLSREPVASQIDFKAIFGI</sequence>
<keyword evidence="1" id="KW-0805">Transcription regulation</keyword>
<dbReference type="Proteomes" id="UP000233293">
    <property type="component" value="Unassembled WGS sequence"/>
</dbReference>
<keyword evidence="6" id="KW-1185">Reference proteome</keyword>
<organism evidence="5 6">
    <name type="scientific">Telmatospirillum siberiense</name>
    <dbReference type="NCBI Taxonomy" id="382514"/>
    <lineage>
        <taxon>Bacteria</taxon>
        <taxon>Pseudomonadati</taxon>
        <taxon>Pseudomonadota</taxon>
        <taxon>Alphaproteobacteria</taxon>
        <taxon>Rhodospirillales</taxon>
        <taxon>Rhodospirillaceae</taxon>
        <taxon>Telmatospirillum</taxon>
    </lineage>
</organism>
<dbReference type="InterPro" id="IPR008920">
    <property type="entry name" value="TF_FadR/GntR_C"/>
</dbReference>
<dbReference type="Pfam" id="PF07729">
    <property type="entry name" value="FCD"/>
    <property type="match status" value="1"/>
</dbReference>
<dbReference type="SUPFAM" id="SSF48008">
    <property type="entry name" value="GntR ligand-binding domain-like"/>
    <property type="match status" value="1"/>
</dbReference>
<protein>
    <submittedName>
        <fullName evidence="5">GntR family transcriptional regulator</fullName>
    </submittedName>
</protein>
<evidence type="ECO:0000256" key="1">
    <source>
        <dbReference type="ARBA" id="ARBA00023015"/>
    </source>
</evidence>